<evidence type="ECO:0000256" key="1">
    <source>
        <dbReference type="SAM" id="MobiDB-lite"/>
    </source>
</evidence>
<proteinExistence type="predicted"/>
<dbReference type="EMBL" id="BK015629">
    <property type="protein sequence ID" value="DAE16680.1"/>
    <property type="molecule type" value="Genomic_DNA"/>
</dbReference>
<organism evidence="2">
    <name type="scientific">Podoviridae sp. ctn7K25</name>
    <dbReference type="NCBI Taxonomy" id="2825273"/>
    <lineage>
        <taxon>Viruses</taxon>
        <taxon>Duplodnaviria</taxon>
        <taxon>Heunggongvirae</taxon>
        <taxon>Uroviricota</taxon>
        <taxon>Caudoviricetes</taxon>
    </lineage>
</organism>
<feature type="region of interest" description="Disordered" evidence="1">
    <location>
        <begin position="1"/>
        <end position="24"/>
    </location>
</feature>
<reference evidence="2" key="1">
    <citation type="journal article" date="2021" name="Proc. Natl. Acad. Sci. U.S.A.">
        <title>A Catalog of Tens of Thousands of Viruses from Human Metagenomes Reveals Hidden Associations with Chronic Diseases.</title>
        <authorList>
            <person name="Tisza M.J."/>
            <person name="Buck C.B."/>
        </authorList>
    </citation>
    <scope>NUCLEOTIDE SEQUENCE</scope>
    <source>
        <strain evidence="2">Ctn7K25</strain>
    </source>
</reference>
<feature type="compositionally biased region" description="Basic residues" evidence="1">
    <location>
        <begin position="1"/>
        <end position="16"/>
    </location>
</feature>
<accession>A0A8S5QC76</accession>
<evidence type="ECO:0000313" key="2">
    <source>
        <dbReference type="EMBL" id="DAE16680.1"/>
    </source>
</evidence>
<sequence>MTKRKAKARKKRQRESRRKEAAPSPFLSRVSEIFYRLCKIKVKVV</sequence>
<name>A0A8S5QC76_9CAUD</name>
<protein>
    <submittedName>
        <fullName evidence="2">Uncharacterized protein</fullName>
    </submittedName>
</protein>